<feature type="signal peptide" evidence="2">
    <location>
        <begin position="1"/>
        <end position="23"/>
    </location>
</feature>
<reference evidence="3" key="1">
    <citation type="submission" date="2018-11" db="EMBL/GenBank/DDBJ databases">
        <authorList>
            <consortium name="Genoscope - CEA"/>
            <person name="William W."/>
        </authorList>
    </citation>
    <scope>NUCLEOTIDE SEQUENCE</scope>
</reference>
<name>A0A3P5YRX1_BRACM</name>
<organism evidence="3">
    <name type="scientific">Brassica campestris</name>
    <name type="common">Field mustard</name>
    <dbReference type="NCBI Taxonomy" id="3711"/>
    <lineage>
        <taxon>Eukaryota</taxon>
        <taxon>Viridiplantae</taxon>
        <taxon>Streptophyta</taxon>
        <taxon>Embryophyta</taxon>
        <taxon>Tracheophyta</taxon>
        <taxon>Spermatophyta</taxon>
        <taxon>Magnoliopsida</taxon>
        <taxon>eudicotyledons</taxon>
        <taxon>Gunneridae</taxon>
        <taxon>Pentapetalae</taxon>
        <taxon>rosids</taxon>
        <taxon>malvids</taxon>
        <taxon>Brassicales</taxon>
        <taxon>Brassicaceae</taxon>
        <taxon>Brassiceae</taxon>
        <taxon>Brassica</taxon>
    </lineage>
</organism>
<sequence>MATSIHLLLFFLITTVSFLTSAAYPPSQTPQDHYTPTESSRR</sequence>
<proteinExistence type="predicted"/>
<protein>
    <submittedName>
        <fullName evidence="3">Uncharacterized protein</fullName>
    </submittedName>
</protein>
<evidence type="ECO:0000256" key="2">
    <source>
        <dbReference type="SAM" id="SignalP"/>
    </source>
</evidence>
<feature type="chain" id="PRO_5017952778" evidence="2">
    <location>
        <begin position="24"/>
        <end position="42"/>
    </location>
</feature>
<evidence type="ECO:0000256" key="1">
    <source>
        <dbReference type="SAM" id="MobiDB-lite"/>
    </source>
</evidence>
<dbReference type="AlphaFoldDB" id="A0A3P5YRX1"/>
<accession>A0A3P5YRX1</accession>
<keyword evidence="2" id="KW-0732">Signal</keyword>
<feature type="region of interest" description="Disordered" evidence="1">
    <location>
        <begin position="23"/>
        <end position="42"/>
    </location>
</feature>
<dbReference type="EMBL" id="LR031569">
    <property type="protein sequence ID" value="VDC66384.1"/>
    <property type="molecule type" value="Genomic_DNA"/>
</dbReference>
<gene>
    <name evidence="3" type="ORF">BRAA06T24924Z</name>
</gene>
<evidence type="ECO:0000313" key="3">
    <source>
        <dbReference type="EMBL" id="VDC66384.1"/>
    </source>
</evidence>
<feature type="compositionally biased region" description="Polar residues" evidence="1">
    <location>
        <begin position="29"/>
        <end position="42"/>
    </location>
</feature>